<evidence type="ECO:0000313" key="1">
    <source>
        <dbReference type="EMBL" id="QBY55086.1"/>
    </source>
</evidence>
<name>A0A4P7LG88_9BURK</name>
<dbReference type="EMBL" id="CP038636">
    <property type="protein sequence ID" value="QBY55086.1"/>
    <property type="molecule type" value="Genomic_DNA"/>
</dbReference>
<dbReference type="RefSeq" id="WP_135706394.1">
    <property type="nucleotide sequence ID" value="NZ_CP038636.1"/>
</dbReference>
<dbReference type="Proteomes" id="UP000295294">
    <property type="component" value="Plasmid unnamed1"/>
</dbReference>
<dbReference type="KEGG" id="cox:E0W60_28480"/>
<organism evidence="1 2">
    <name type="scientific">Cupriavidus oxalaticus</name>
    <dbReference type="NCBI Taxonomy" id="96344"/>
    <lineage>
        <taxon>Bacteria</taxon>
        <taxon>Pseudomonadati</taxon>
        <taxon>Pseudomonadota</taxon>
        <taxon>Betaproteobacteria</taxon>
        <taxon>Burkholderiales</taxon>
        <taxon>Burkholderiaceae</taxon>
        <taxon>Cupriavidus</taxon>
    </lineage>
</organism>
<reference evidence="1 2" key="1">
    <citation type="submission" date="2019-03" db="EMBL/GenBank/DDBJ databases">
        <title>Efficiently degradation of phenoxyalkanoic acid herbicides by Cupriavidus oxalaticus strain X32.</title>
        <authorList>
            <person name="Sheng X."/>
        </authorList>
    </citation>
    <scope>NUCLEOTIDE SEQUENCE [LARGE SCALE GENOMIC DNA]</scope>
    <source>
        <strain evidence="1 2">X32</strain>
        <plasmid evidence="1 2">unnamed1</plasmid>
    </source>
</reference>
<proteinExistence type="predicted"/>
<sequence>MSQPEEGQPGLSAQLPLLDGILEQHRVQLGAGTEGDLVDMFRQADWVDVTGGVITASIPKGFLADVFALFPNAGFHRCLLRLTCRHAVLHPLKPLPMIRW</sequence>
<geneLocation type="plasmid" evidence="1">
    <name>unnamed1</name>
</geneLocation>
<protein>
    <submittedName>
        <fullName evidence="1">Uncharacterized protein</fullName>
    </submittedName>
</protein>
<evidence type="ECO:0000313" key="2">
    <source>
        <dbReference type="Proteomes" id="UP000295294"/>
    </source>
</evidence>
<gene>
    <name evidence="1" type="ORF">E0W60_28480</name>
</gene>
<accession>A0A4P7LG88</accession>
<dbReference type="AlphaFoldDB" id="A0A4P7LG88"/>
<dbReference type="OrthoDB" id="459260at2"/>
<keyword evidence="1" id="KW-0614">Plasmid</keyword>